<dbReference type="AlphaFoldDB" id="A0A4Y2M108"/>
<comment type="caution">
    <text evidence="1">The sequence shown here is derived from an EMBL/GenBank/DDBJ whole genome shotgun (WGS) entry which is preliminary data.</text>
</comment>
<accession>A0A4Y2M108</accession>
<dbReference type="Proteomes" id="UP000499080">
    <property type="component" value="Unassembled WGS sequence"/>
</dbReference>
<keyword evidence="2" id="KW-1185">Reference proteome</keyword>
<gene>
    <name evidence="1" type="ORF">AVEN_254344_1</name>
</gene>
<reference evidence="1 2" key="1">
    <citation type="journal article" date="2019" name="Sci. Rep.">
        <title>Orb-weaving spider Araneus ventricosus genome elucidates the spidroin gene catalogue.</title>
        <authorList>
            <person name="Kono N."/>
            <person name="Nakamura H."/>
            <person name="Ohtoshi R."/>
            <person name="Moran D.A.P."/>
            <person name="Shinohara A."/>
            <person name="Yoshida Y."/>
            <person name="Fujiwara M."/>
            <person name="Mori M."/>
            <person name="Tomita M."/>
            <person name="Arakawa K."/>
        </authorList>
    </citation>
    <scope>NUCLEOTIDE SEQUENCE [LARGE SCALE GENOMIC DNA]</scope>
</reference>
<dbReference type="Gene3D" id="3.30.420.10">
    <property type="entry name" value="Ribonuclease H-like superfamily/Ribonuclease H"/>
    <property type="match status" value="1"/>
</dbReference>
<protein>
    <recommendedName>
        <fullName evidence="3">Mariner Mos1 transposase</fullName>
    </recommendedName>
</protein>
<sequence length="119" mass="14084">MAIVFWYHQGLLLVDFHTHGVNVKAAIYCVTLYRFHKEIRRQRPGLLSKGELLLHDNARPHPASVARDLVQRFRWYVLEHRHYSPDLAPSDFHLFEPLNKYLIGRHFRTDAEVQEAVVK</sequence>
<dbReference type="PANTHER" id="PTHR46060">
    <property type="entry name" value="MARINER MOS1 TRANSPOSASE-LIKE PROTEIN"/>
    <property type="match status" value="1"/>
</dbReference>
<dbReference type="Pfam" id="PF01359">
    <property type="entry name" value="Transposase_1"/>
    <property type="match status" value="1"/>
</dbReference>
<dbReference type="OrthoDB" id="6433921at2759"/>
<dbReference type="InterPro" id="IPR001888">
    <property type="entry name" value="Transposase_1"/>
</dbReference>
<dbReference type="GO" id="GO:0003676">
    <property type="term" value="F:nucleic acid binding"/>
    <property type="evidence" value="ECO:0007669"/>
    <property type="project" value="InterPro"/>
</dbReference>
<proteinExistence type="predicted"/>
<dbReference type="InterPro" id="IPR036397">
    <property type="entry name" value="RNaseH_sf"/>
</dbReference>
<dbReference type="EMBL" id="BGPR01006593">
    <property type="protein sequence ID" value="GBN20284.1"/>
    <property type="molecule type" value="Genomic_DNA"/>
</dbReference>
<dbReference type="InterPro" id="IPR052709">
    <property type="entry name" value="Transposase-MT_Hybrid"/>
</dbReference>
<name>A0A4Y2M108_ARAVE</name>
<organism evidence="1 2">
    <name type="scientific">Araneus ventricosus</name>
    <name type="common">Orbweaver spider</name>
    <name type="synonym">Epeira ventricosa</name>
    <dbReference type="NCBI Taxonomy" id="182803"/>
    <lineage>
        <taxon>Eukaryota</taxon>
        <taxon>Metazoa</taxon>
        <taxon>Ecdysozoa</taxon>
        <taxon>Arthropoda</taxon>
        <taxon>Chelicerata</taxon>
        <taxon>Arachnida</taxon>
        <taxon>Araneae</taxon>
        <taxon>Araneomorphae</taxon>
        <taxon>Entelegynae</taxon>
        <taxon>Araneoidea</taxon>
        <taxon>Araneidae</taxon>
        <taxon>Araneus</taxon>
    </lineage>
</organism>
<evidence type="ECO:0000313" key="2">
    <source>
        <dbReference type="Proteomes" id="UP000499080"/>
    </source>
</evidence>
<evidence type="ECO:0000313" key="1">
    <source>
        <dbReference type="EMBL" id="GBN20284.1"/>
    </source>
</evidence>
<evidence type="ECO:0008006" key="3">
    <source>
        <dbReference type="Google" id="ProtNLM"/>
    </source>
</evidence>
<dbReference type="PANTHER" id="PTHR46060:SF1">
    <property type="entry name" value="MARINER MOS1 TRANSPOSASE-LIKE PROTEIN"/>
    <property type="match status" value="1"/>
</dbReference>